<proteinExistence type="predicted"/>
<accession>A0A4Y2HP67</accession>
<dbReference type="EMBL" id="BGPR01002065">
    <property type="protein sequence ID" value="GBM67174.1"/>
    <property type="molecule type" value="Genomic_DNA"/>
</dbReference>
<protein>
    <submittedName>
        <fullName evidence="1">Uncharacterized protein</fullName>
    </submittedName>
</protein>
<name>A0A4Y2HP67_ARAVE</name>
<evidence type="ECO:0000313" key="1">
    <source>
        <dbReference type="EMBL" id="GBM67174.1"/>
    </source>
</evidence>
<organism evidence="1 2">
    <name type="scientific">Araneus ventricosus</name>
    <name type="common">Orbweaver spider</name>
    <name type="synonym">Epeira ventricosa</name>
    <dbReference type="NCBI Taxonomy" id="182803"/>
    <lineage>
        <taxon>Eukaryota</taxon>
        <taxon>Metazoa</taxon>
        <taxon>Ecdysozoa</taxon>
        <taxon>Arthropoda</taxon>
        <taxon>Chelicerata</taxon>
        <taxon>Arachnida</taxon>
        <taxon>Araneae</taxon>
        <taxon>Araneomorphae</taxon>
        <taxon>Entelegynae</taxon>
        <taxon>Araneoidea</taxon>
        <taxon>Araneidae</taxon>
        <taxon>Araneus</taxon>
    </lineage>
</organism>
<comment type="caution">
    <text evidence="1">The sequence shown here is derived from an EMBL/GenBank/DDBJ whole genome shotgun (WGS) entry which is preliminary data.</text>
</comment>
<keyword evidence="2" id="KW-1185">Reference proteome</keyword>
<gene>
    <name evidence="1" type="ORF">AVEN_218081_1</name>
</gene>
<sequence length="96" mass="10987">METNLQRRSSGSTHYSSVIQVQFFYSHRTGRYITWNHLVHSSVSPLLIEISRKGLHFLEFSICLQARQNGCQVCHQSRPGCCSHPIFNPVKLSSQP</sequence>
<evidence type="ECO:0000313" key="2">
    <source>
        <dbReference type="Proteomes" id="UP000499080"/>
    </source>
</evidence>
<dbReference type="Proteomes" id="UP000499080">
    <property type="component" value="Unassembled WGS sequence"/>
</dbReference>
<reference evidence="1 2" key="1">
    <citation type="journal article" date="2019" name="Sci. Rep.">
        <title>Orb-weaving spider Araneus ventricosus genome elucidates the spidroin gene catalogue.</title>
        <authorList>
            <person name="Kono N."/>
            <person name="Nakamura H."/>
            <person name="Ohtoshi R."/>
            <person name="Moran D.A.P."/>
            <person name="Shinohara A."/>
            <person name="Yoshida Y."/>
            <person name="Fujiwara M."/>
            <person name="Mori M."/>
            <person name="Tomita M."/>
            <person name="Arakawa K."/>
        </authorList>
    </citation>
    <scope>NUCLEOTIDE SEQUENCE [LARGE SCALE GENOMIC DNA]</scope>
</reference>
<dbReference type="AlphaFoldDB" id="A0A4Y2HP67"/>